<evidence type="ECO:0000313" key="1">
    <source>
        <dbReference type="EMBL" id="GGJ36264.1"/>
    </source>
</evidence>
<proteinExistence type="predicted"/>
<gene>
    <name evidence="1" type="ORF">GCM10008938_22970</name>
</gene>
<accession>A0ABQ2CZG7</accession>
<dbReference type="Proteomes" id="UP000632222">
    <property type="component" value="Unassembled WGS sequence"/>
</dbReference>
<evidence type="ECO:0000313" key="2">
    <source>
        <dbReference type="Proteomes" id="UP000632222"/>
    </source>
</evidence>
<protein>
    <submittedName>
        <fullName evidence="1">Uncharacterized protein</fullName>
    </submittedName>
</protein>
<keyword evidence="2" id="KW-1185">Reference proteome</keyword>
<comment type="caution">
    <text evidence="1">The sequence shown here is derived from an EMBL/GenBank/DDBJ whole genome shotgun (WGS) entry which is preliminary data.</text>
</comment>
<reference evidence="2" key="1">
    <citation type="journal article" date="2019" name="Int. J. Syst. Evol. Microbiol.">
        <title>The Global Catalogue of Microorganisms (GCM) 10K type strain sequencing project: providing services to taxonomists for standard genome sequencing and annotation.</title>
        <authorList>
            <consortium name="The Broad Institute Genomics Platform"/>
            <consortium name="The Broad Institute Genome Sequencing Center for Infectious Disease"/>
            <person name="Wu L."/>
            <person name="Ma J."/>
        </authorList>
    </citation>
    <scope>NUCLEOTIDE SEQUENCE [LARGE SCALE GENOMIC DNA]</scope>
    <source>
        <strain evidence="2">JCM 14370</strain>
    </source>
</reference>
<sequence>MQRYGNYDSKMKQYPVSAYIWGHRFRIGQDPMEYLLEFLNVLYGFDYELGRGIRENEQQDRKTLGFKKATRLGLRRFVFYSEAEKSRHARDDHALQRLLGKLRSSELVKLNPVVTERDAGFDPVESAKSLLKSFTAVESNRSWFARALFPAHERLLFWEALRKKGNSKPLRDDEADLSGDHELDHGIEFTAANFFVRGGQLYYLMLSAGTRQDPQLACSITSRLKHLMKDSQPSIGQLAEFIDRLWQPETDNQDWEDEENEEGSKHTGYLGWIPEPRTEFFFQMAKDVNKLLHADLDATELLTLFSYLMAFQITQYIYHRSLVQSGKTEDLPKLLIDLLENSRDSSLRRASAVQFREQESQIRVAVQRYLQEEVLALFPGGTSLTDNIAVFMDHLEDHYPVPKKELSKHHEALMVRFASVPAPHSMEVQREIFQEKLEDLLMNDFNKNFEGIHRKLAKYCGFVAPLVGSPQRYVLQNNLLKTLVYANLGPGKGMEFTDFLEKLYQKYGLVVGLRQARDSGLFERHRLNAEYYEQNQNVLLEKLKNAGLAFEYSDATAMVQGGQP</sequence>
<organism evidence="1 2">
    <name type="scientific">Deinococcus roseus</name>
    <dbReference type="NCBI Taxonomy" id="392414"/>
    <lineage>
        <taxon>Bacteria</taxon>
        <taxon>Thermotogati</taxon>
        <taxon>Deinococcota</taxon>
        <taxon>Deinococci</taxon>
        <taxon>Deinococcales</taxon>
        <taxon>Deinococcaceae</taxon>
        <taxon>Deinococcus</taxon>
    </lineage>
</organism>
<dbReference type="EMBL" id="BMOD01000007">
    <property type="protein sequence ID" value="GGJ36264.1"/>
    <property type="molecule type" value="Genomic_DNA"/>
</dbReference>
<name>A0ABQ2CZG7_9DEIO</name>